<dbReference type="EMBL" id="CAJVQB010023829">
    <property type="protein sequence ID" value="CAG8802773.1"/>
    <property type="molecule type" value="Genomic_DNA"/>
</dbReference>
<keyword evidence="2" id="KW-1185">Reference proteome</keyword>
<accession>A0ABN7VW86</accession>
<proteinExistence type="predicted"/>
<evidence type="ECO:0000313" key="1">
    <source>
        <dbReference type="EMBL" id="CAG8802773.1"/>
    </source>
</evidence>
<comment type="caution">
    <text evidence="1">The sequence shown here is derived from an EMBL/GenBank/DDBJ whole genome shotgun (WGS) entry which is preliminary data.</text>
</comment>
<dbReference type="PANTHER" id="PTHR34415">
    <property type="entry name" value="INTEGRASE CATALYTIC DOMAIN-CONTAINING PROTEIN"/>
    <property type="match status" value="1"/>
</dbReference>
<sequence>MNAEKHPIFDSIFAETHRELESLNSELIQLRSSYQTTHDSDEDEDENTQMFHLYLSFPMQNLMEYQSIHTKKLEEQDNDAFVKKLEKKCCTKLCLNKVDLQLALNRFKEIKAMSISESNFFFLGIIHANIRKPELVDGTPKSRMTTKYSFEGTEICQEAWFLIHGIGTTRWKSLREHYQKNGLVQKFHNLTGRNSNDAISFVIVLFVLKFIINFAKIHGLPSPGRSFRDDTKNIIFLPSCESKRSLYRLYNNATNEEDKQISLSSFLRIWKRYLPNIKFMTPRSDLCMVCKSARFGAKYWSMNEVEQKIQEWTNHFNWAGLERENYRIIFYDWAKFLDKFYTSIPSLLVQHHFVISSKNQGKVETRARIDGNITQVSIARVSMISRAENGALILPEVITAPGITLEREWYLYDQVAQHIQNPLKRDSYCAKPAVPKPKRSRN</sequence>
<organism evidence="1 2">
    <name type="scientific">Gigaspora margarita</name>
    <dbReference type="NCBI Taxonomy" id="4874"/>
    <lineage>
        <taxon>Eukaryota</taxon>
        <taxon>Fungi</taxon>
        <taxon>Fungi incertae sedis</taxon>
        <taxon>Mucoromycota</taxon>
        <taxon>Glomeromycotina</taxon>
        <taxon>Glomeromycetes</taxon>
        <taxon>Diversisporales</taxon>
        <taxon>Gigasporaceae</taxon>
        <taxon>Gigaspora</taxon>
    </lineage>
</organism>
<dbReference type="PANTHER" id="PTHR34415:SF1">
    <property type="entry name" value="INTEGRASE CATALYTIC DOMAIN-CONTAINING PROTEIN"/>
    <property type="match status" value="1"/>
</dbReference>
<gene>
    <name evidence="1" type="ORF">GMARGA_LOCUS23488</name>
</gene>
<dbReference type="Proteomes" id="UP000789901">
    <property type="component" value="Unassembled WGS sequence"/>
</dbReference>
<evidence type="ECO:0000313" key="2">
    <source>
        <dbReference type="Proteomes" id="UP000789901"/>
    </source>
</evidence>
<reference evidence="1 2" key="1">
    <citation type="submission" date="2021-06" db="EMBL/GenBank/DDBJ databases">
        <authorList>
            <person name="Kallberg Y."/>
            <person name="Tangrot J."/>
            <person name="Rosling A."/>
        </authorList>
    </citation>
    <scope>NUCLEOTIDE SEQUENCE [LARGE SCALE GENOMIC DNA]</scope>
    <source>
        <strain evidence="1 2">120-4 pot B 10/14</strain>
    </source>
</reference>
<protein>
    <submittedName>
        <fullName evidence="1">20075_t:CDS:1</fullName>
    </submittedName>
</protein>
<name>A0ABN7VW86_GIGMA</name>